<dbReference type="EMBL" id="MU251579">
    <property type="protein sequence ID" value="KAG9231825.1"/>
    <property type="molecule type" value="Genomic_DNA"/>
</dbReference>
<organism evidence="3 4">
    <name type="scientific">Amylocarpus encephaloides</name>
    <dbReference type="NCBI Taxonomy" id="45428"/>
    <lineage>
        <taxon>Eukaryota</taxon>
        <taxon>Fungi</taxon>
        <taxon>Dikarya</taxon>
        <taxon>Ascomycota</taxon>
        <taxon>Pezizomycotina</taxon>
        <taxon>Leotiomycetes</taxon>
        <taxon>Helotiales</taxon>
        <taxon>Helotiales incertae sedis</taxon>
        <taxon>Amylocarpus</taxon>
    </lineage>
</organism>
<dbReference type="InterPro" id="IPR040233">
    <property type="entry name" value="CCD97-like_C"/>
</dbReference>
<feature type="compositionally biased region" description="Pro residues" evidence="1">
    <location>
        <begin position="1"/>
        <end position="10"/>
    </location>
</feature>
<feature type="region of interest" description="Disordered" evidence="1">
    <location>
        <begin position="101"/>
        <end position="125"/>
    </location>
</feature>
<feature type="compositionally biased region" description="Acidic residues" evidence="1">
    <location>
        <begin position="196"/>
        <end position="206"/>
    </location>
</feature>
<evidence type="ECO:0000256" key="1">
    <source>
        <dbReference type="SAM" id="MobiDB-lite"/>
    </source>
</evidence>
<keyword evidence="4" id="KW-1185">Reference proteome</keyword>
<gene>
    <name evidence="3" type="ORF">BJ875DRAFT_105059</name>
</gene>
<accession>A0A9P8C3A2</accession>
<protein>
    <submittedName>
        <fullName evidence="3">Coiled-coil domain-containing protein-domain-containing protein</fullName>
    </submittedName>
</protein>
<name>A0A9P8C3A2_9HELO</name>
<dbReference type="OrthoDB" id="333176at2759"/>
<dbReference type="Proteomes" id="UP000824998">
    <property type="component" value="Unassembled WGS sequence"/>
</dbReference>
<dbReference type="Pfam" id="PF09747">
    <property type="entry name" value="CCD97-like_C"/>
    <property type="match status" value="1"/>
</dbReference>
<dbReference type="PANTHER" id="PTHR31840:SF1">
    <property type="entry name" value="COILED-COIL DOMAIN-CONTAINING PROTEIN 97"/>
    <property type="match status" value="1"/>
</dbReference>
<feature type="compositionally biased region" description="Low complexity" evidence="1">
    <location>
        <begin position="111"/>
        <end position="123"/>
    </location>
</feature>
<comment type="caution">
    <text evidence="3">The sequence shown here is derived from an EMBL/GenBank/DDBJ whole genome shotgun (WGS) entry which is preliminary data.</text>
</comment>
<evidence type="ECO:0000259" key="2">
    <source>
        <dbReference type="Pfam" id="PF09747"/>
    </source>
</evidence>
<dbReference type="PANTHER" id="PTHR31840">
    <property type="entry name" value="COILED-COIL DOMAIN-CONTAINING PROTEIN 97"/>
    <property type="match status" value="1"/>
</dbReference>
<feature type="region of interest" description="Disordered" evidence="1">
    <location>
        <begin position="1"/>
        <end position="35"/>
    </location>
</feature>
<proteinExistence type="predicted"/>
<dbReference type="InterPro" id="IPR018613">
    <property type="entry name" value="Ccdc97-like"/>
</dbReference>
<evidence type="ECO:0000313" key="3">
    <source>
        <dbReference type="EMBL" id="KAG9231825.1"/>
    </source>
</evidence>
<dbReference type="AlphaFoldDB" id="A0A9P8C3A2"/>
<feature type="region of interest" description="Disordered" evidence="1">
    <location>
        <begin position="196"/>
        <end position="224"/>
    </location>
</feature>
<sequence>MPHMQSPPPQNRETSSPLFSSHRQQTSPQIRIKNRRKIYLDRHPSYFTSPDLELINPLLYDRCVRKFQTPAEREADGRSKGYSGVLEADLYRSEAKLAALKKSKQAETETSVNDSSTQESSSSQNYLPFVSYSRGMKGEVLPEEEDEVPRDREEGFERWKFEMTIRFLKGDDLDFDYKEIDESDEWDVIERVEEEERWFEDEEPSWVDDKAGGETGGETGVQDF</sequence>
<feature type="compositionally biased region" description="Gly residues" evidence="1">
    <location>
        <begin position="213"/>
        <end position="224"/>
    </location>
</feature>
<reference evidence="3" key="1">
    <citation type="journal article" date="2021" name="IMA Fungus">
        <title>Genomic characterization of three marine fungi, including Emericellopsis atlantica sp. nov. with signatures of a generalist lifestyle and marine biomass degradation.</title>
        <authorList>
            <person name="Hagestad O.C."/>
            <person name="Hou L."/>
            <person name="Andersen J.H."/>
            <person name="Hansen E.H."/>
            <person name="Altermark B."/>
            <person name="Li C."/>
            <person name="Kuhnert E."/>
            <person name="Cox R.J."/>
            <person name="Crous P.W."/>
            <person name="Spatafora J.W."/>
            <person name="Lail K."/>
            <person name="Amirebrahimi M."/>
            <person name="Lipzen A."/>
            <person name="Pangilinan J."/>
            <person name="Andreopoulos W."/>
            <person name="Hayes R.D."/>
            <person name="Ng V."/>
            <person name="Grigoriev I.V."/>
            <person name="Jackson S.A."/>
            <person name="Sutton T.D.S."/>
            <person name="Dobson A.D.W."/>
            <person name="Rama T."/>
        </authorList>
    </citation>
    <scope>NUCLEOTIDE SEQUENCE</scope>
    <source>
        <strain evidence="3">TRa018bII</strain>
    </source>
</reference>
<evidence type="ECO:0000313" key="4">
    <source>
        <dbReference type="Proteomes" id="UP000824998"/>
    </source>
</evidence>
<feature type="domain" description="CCD97-like C-terminal" evidence="2">
    <location>
        <begin position="34"/>
        <end position="202"/>
    </location>
</feature>
<feature type="compositionally biased region" description="Polar residues" evidence="1">
    <location>
        <begin position="11"/>
        <end position="29"/>
    </location>
</feature>